<evidence type="ECO:0000256" key="12">
    <source>
        <dbReference type="ARBA" id="ARBA00032041"/>
    </source>
</evidence>
<dbReference type="InterPro" id="IPR011798">
    <property type="entry name" value="APS_reductase"/>
</dbReference>
<dbReference type="EMBL" id="FNGU01000007">
    <property type="protein sequence ID" value="SDM56119.1"/>
    <property type="molecule type" value="Genomic_DNA"/>
</dbReference>
<comment type="subcellular location">
    <subcellularLocation>
        <location evidence="14">Cytoplasm</location>
    </subcellularLocation>
</comment>
<keyword evidence="6 14" id="KW-0411">Iron-sulfur</keyword>
<dbReference type="NCBIfam" id="TIGR00434">
    <property type="entry name" value="cysH"/>
    <property type="match status" value="1"/>
</dbReference>
<dbReference type="NCBIfam" id="TIGR02055">
    <property type="entry name" value="APS_reductase"/>
    <property type="match status" value="1"/>
</dbReference>
<reference evidence="16 17" key="1">
    <citation type="submission" date="2016-10" db="EMBL/GenBank/DDBJ databases">
        <authorList>
            <person name="de Groot N.N."/>
        </authorList>
    </citation>
    <scope>NUCLEOTIDE SEQUENCE [LARGE SCALE GENOMIC DNA]</scope>
    <source>
        <strain evidence="16 17">DSM 17813</strain>
    </source>
</reference>
<comment type="catalytic activity">
    <reaction evidence="13 14">
        <text>[thioredoxin]-disulfide + sulfite + AMP + 2 H(+) = adenosine 5'-phosphosulfate + [thioredoxin]-dithiol</text>
        <dbReference type="Rhea" id="RHEA:21976"/>
        <dbReference type="Rhea" id="RHEA-COMP:10698"/>
        <dbReference type="Rhea" id="RHEA-COMP:10700"/>
        <dbReference type="ChEBI" id="CHEBI:15378"/>
        <dbReference type="ChEBI" id="CHEBI:17359"/>
        <dbReference type="ChEBI" id="CHEBI:29950"/>
        <dbReference type="ChEBI" id="CHEBI:50058"/>
        <dbReference type="ChEBI" id="CHEBI:58243"/>
        <dbReference type="ChEBI" id="CHEBI:456215"/>
        <dbReference type="EC" id="1.8.4.10"/>
    </reaction>
</comment>
<evidence type="ECO:0000313" key="16">
    <source>
        <dbReference type="EMBL" id="SDM56119.1"/>
    </source>
</evidence>
<dbReference type="PANTHER" id="PTHR46482">
    <property type="entry name" value="5'-ADENYLYLSULFATE REDUCTASE 3, CHLOROPLASTIC"/>
    <property type="match status" value="1"/>
</dbReference>
<dbReference type="SUPFAM" id="SSF52402">
    <property type="entry name" value="Adenine nucleotide alpha hydrolases-like"/>
    <property type="match status" value="1"/>
</dbReference>
<keyword evidence="3 14" id="KW-0479">Metal-binding</keyword>
<keyword evidence="4 14" id="KW-0560">Oxidoreductase</keyword>
<comment type="cofactor">
    <cofactor evidence="14">
        <name>[4Fe-4S] cluster</name>
        <dbReference type="ChEBI" id="CHEBI:49883"/>
    </cofactor>
    <text evidence="14">Binds 1 [4Fe-4S] cluster per subunit.</text>
</comment>
<dbReference type="CDD" id="cd23945">
    <property type="entry name" value="PAPS_reductase"/>
    <property type="match status" value="1"/>
</dbReference>
<dbReference type="OrthoDB" id="9794018at2"/>
<proteinExistence type="inferred from homology"/>
<dbReference type="InterPro" id="IPR014729">
    <property type="entry name" value="Rossmann-like_a/b/a_fold"/>
</dbReference>
<accession>A0A1G9U805</accession>
<evidence type="ECO:0000256" key="2">
    <source>
        <dbReference type="ARBA" id="ARBA00022490"/>
    </source>
</evidence>
<dbReference type="Pfam" id="PF01507">
    <property type="entry name" value="PAPS_reduct"/>
    <property type="match status" value="1"/>
</dbReference>
<evidence type="ECO:0000256" key="4">
    <source>
        <dbReference type="ARBA" id="ARBA00023002"/>
    </source>
</evidence>
<dbReference type="GO" id="GO:0043866">
    <property type="term" value="F:adenylyl-sulfate reductase (thioredoxin) activity"/>
    <property type="evidence" value="ECO:0007669"/>
    <property type="project" value="UniProtKB-EC"/>
</dbReference>
<evidence type="ECO:0000313" key="17">
    <source>
        <dbReference type="Proteomes" id="UP000182146"/>
    </source>
</evidence>
<dbReference type="NCBIfam" id="NF002537">
    <property type="entry name" value="PRK02090.1"/>
    <property type="match status" value="1"/>
</dbReference>
<feature type="binding site" evidence="14">
    <location>
        <position position="204"/>
    </location>
    <ligand>
        <name>[4Fe-4S] cluster</name>
        <dbReference type="ChEBI" id="CHEBI:49883"/>
    </ligand>
</feature>
<dbReference type="GO" id="GO:0019344">
    <property type="term" value="P:cysteine biosynthetic process"/>
    <property type="evidence" value="ECO:0007669"/>
    <property type="project" value="InterPro"/>
</dbReference>
<dbReference type="InterPro" id="IPR002500">
    <property type="entry name" value="PAPS_reduct_dom"/>
</dbReference>
<dbReference type="InterPro" id="IPR004511">
    <property type="entry name" value="PAPS/APS_Rdtase"/>
</dbReference>
<dbReference type="AlphaFoldDB" id="A0A1G9U805"/>
<dbReference type="PANTHER" id="PTHR46482:SF9">
    <property type="entry name" value="5'-ADENYLYLSULFATE REDUCTASE 1, CHLOROPLASTIC"/>
    <property type="match status" value="1"/>
</dbReference>
<dbReference type="STRING" id="392333.SAMN05660860_02756"/>
<evidence type="ECO:0000256" key="11">
    <source>
        <dbReference type="ARBA" id="ARBA00030894"/>
    </source>
</evidence>
<feature type="domain" description="Phosphoadenosine phosphosulphate reductase" evidence="15">
    <location>
        <begin position="32"/>
        <end position="207"/>
    </location>
</feature>
<evidence type="ECO:0000256" key="10">
    <source>
        <dbReference type="ARBA" id="ARBA00029514"/>
    </source>
</evidence>
<evidence type="ECO:0000256" key="14">
    <source>
        <dbReference type="HAMAP-Rule" id="MF_00063"/>
    </source>
</evidence>
<dbReference type="HAMAP" id="MF_00063">
    <property type="entry name" value="CysH"/>
    <property type="match status" value="1"/>
</dbReference>
<feature type="binding site" evidence="14">
    <location>
        <position position="118"/>
    </location>
    <ligand>
        <name>[4Fe-4S] cluster</name>
        <dbReference type="ChEBI" id="CHEBI:49883"/>
    </ligand>
</feature>
<dbReference type="GO" id="GO:0005737">
    <property type="term" value="C:cytoplasm"/>
    <property type="evidence" value="ECO:0007669"/>
    <property type="project" value="UniProtKB-SubCell"/>
</dbReference>
<comment type="function">
    <text evidence="7 14">Catalyzes the formation of sulfite from adenosine 5'-phosphosulfate (APS) using thioredoxin as an electron donor.</text>
</comment>
<evidence type="ECO:0000256" key="1">
    <source>
        <dbReference type="ARBA" id="ARBA00009732"/>
    </source>
</evidence>
<comment type="pathway">
    <text evidence="8 14">Sulfur metabolism; hydrogen sulfide biosynthesis; sulfite from sulfate.</text>
</comment>
<dbReference type="GO" id="GO:0070814">
    <property type="term" value="P:hydrogen sulfide biosynthetic process"/>
    <property type="evidence" value="ECO:0007669"/>
    <property type="project" value="UniProtKB-UniRule"/>
</dbReference>
<comment type="similarity">
    <text evidence="1 14">Belongs to the PAPS reductase family. CysH subfamily.</text>
</comment>
<keyword evidence="2 14" id="KW-0963">Cytoplasm</keyword>
<dbReference type="PIRSF" id="PIRSF000857">
    <property type="entry name" value="PAPS_reductase"/>
    <property type="match status" value="1"/>
</dbReference>
<evidence type="ECO:0000256" key="5">
    <source>
        <dbReference type="ARBA" id="ARBA00023004"/>
    </source>
</evidence>
<evidence type="ECO:0000259" key="15">
    <source>
        <dbReference type="Pfam" id="PF01507"/>
    </source>
</evidence>
<evidence type="ECO:0000256" key="3">
    <source>
        <dbReference type="ARBA" id="ARBA00022723"/>
    </source>
</evidence>
<feature type="active site" description="Nucleophile; cysteine thiosulfonate intermediate" evidence="14">
    <location>
        <position position="229"/>
    </location>
</feature>
<dbReference type="Proteomes" id="UP000182146">
    <property type="component" value="Unassembled WGS sequence"/>
</dbReference>
<dbReference type="RefSeq" id="WP_052446420.1">
    <property type="nucleotide sequence ID" value="NZ_FNGU01000007.1"/>
</dbReference>
<evidence type="ECO:0000256" key="13">
    <source>
        <dbReference type="ARBA" id="ARBA00048441"/>
    </source>
</evidence>
<evidence type="ECO:0000256" key="9">
    <source>
        <dbReference type="ARBA" id="ARBA00024386"/>
    </source>
</evidence>
<evidence type="ECO:0000256" key="7">
    <source>
        <dbReference type="ARBA" id="ARBA00024298"/>
    </source>
</evidence>
<dbReference type="GO" id="GO:0004604">
    <property type="term" value="F:phosphoadenylyl-sulfate reductase (thioredoxin) activity"/>
    <property type="evidence" value="ECO:0007669"/>
    <property type="project" value="UniProtKB-UniRule"/>
</dbReference>
<keyword evidence="5 14" id="KW-0408">Iron</keyword>
<evidence type="ECO:0000256" key="8">
    <source>
        <dbReference type="ARBA" id="ARBA00024327"/>
    </source>
</evidence>
<dbReference type="GO" id="GO:0019379">
    <property type="term" value="P:sulfate assimilation, phosphoadenylyl sulfate reduction by phosphoadenylyl-sulfate reductase (thioredoxin)"/>
    <property type="evidence" value="ECO:0007669"/>
    <property type="project" value="UniProtKB-UniRule"/>
</dbReference>
<feature type="binding site" evidence="14">
    <location>
        <position position="201"/>
    </location>
    <ligand>
        <name>[4Fe-4S] cluster</name>
        <dbReference type="ChEBI" id="CHEBI:49883"/>
    </ligand>
</feature>
<name>A0A1G9U805_9BACT</name>
<dbReference type="Gene3D" id="3.40.50.620">
    <property type="entry name" value="HUPs"/>
    <property type="match status" value="1"/>
</dbReference>
<dbReference type="GO" id="GO:0046872">
    <property type="term" value="F:metal ion binding"/>
    <property type="evidence" value="ECO:0007669"/>
    <property type="project" value="UniProtKB-KW"/>
</dbReference>
<feature type="binding site" evidence="14">
    <location>
        <position position="117"/>
    </location>
    <ligand>
        <name>[4Fe-4S] cluster</name>
        <dbReference type="ChEBI" id="CHEBI:49883"/>
    </ligand>
</feature>
<dbReference type="EC" id="1.8.4.10" evidence="9 14"/>
<protein>
    <recommendedName>
        <fullName evidence="10 14">Adenosine 5'-phosphosulfate reductase</fullName>
        <shortName evidence="14">APS reductase</shortName>
        <ecNumber evidence="9 14">1.8.4.10</ecNumber>
    </recommendedName>
    <alternativeName>
        <fullName evidence="12 14">5'-adenylylsulfate reductase</fullName>
    </alternativeName>
    <alternativeName>
        <fullName evidence="11 14">Thioredoxin-dependent 5'-adenylylsulfate reductase</fullName>
    </alternativeName>
</protein>
<evidence type="ECO:0000256" key="6">
    <source>
        <dbReference type="ARBA" id="ARBA00023014"/>
    </source>
</evidence>
<sequence>MTQSGSPLPHLTEEHSPQTILRAGLQAAGGPVALACSFSVEDVVIIDLLQEVDRSVRVFALDTGRLNEETYEVAEAVRERYGIKIDWYFPKREAVETLERSKGLFSFRESLENRKECCRIRKIEPLGRALEGLSGWITGLRREQSVTRDAIAPLESDAAHGGILKINPLTFWSSAQVWEYAESRRIPVNRLHRQGYPSIGCAPCTRAVQPGEDERAGRWWWENPEHKECGLHRR</sequence>
<dbReference type="GO" id="GO:0051539">
    <property type="term" value="F:4 iron, 4 sulfur cluster binding"/>
    <property type="evidence" value="ECO:0007669"/>
    <property type="project" value="UniProtKB-UniRule"/>
</dbReference>
<organism evidence="16 17">
    <name type="scientific">Geoalkalibacter ferrihydriticus</name>
    <dbReference type="NCBI Taxonomy" id="392333"/>
    <lineage>
        <taxon>Bacteria</taxon>
        <taxon>Pseudomonadati</taxon>
        <taxon>Thermodesulfobacteriota</taxon>
        <taxon>Desulfuromonadia</taxon>
        <taxon>Desulfuromonadales</taxon>
        <taxon>Geoalkalibacteraceae</taxon>
        <taxon>Geoalkalibacter</taxon>
    </lineage>
</organism>
<gene>
    <name evidence="14" type="primary">cysH</name>
    <name evidence="16" type="ORF">SAMN05660860_02756</name>
</gene>